<feature type="region of interest" description="Disordered" evidence="1">
    <location>
        <begin position="1"/>
        <end position="33"/>
    </location>
</feature>
<evidence type="ECO:0000313" key="3">
    <source>
        <dbReference type="Proteomes" id="UP000236291"/>
    </source>
</evidence>
<reference evidence="2 3" key="1">
    <citation type="journal article" date="2014" name="Am. J. Bot.">
        <title>Genome assembly and annotation for red clover (Trifolium pratense; Fabaceae).</title>
        <authorList>
            <person name="Istvanek J."/>
            <person name="Jaros M."/>
            <person name="Krenek A."/>
            <person name="Repkova J."/>
        </authorList>
    </citation>
    <scope>NUCLEOTIDE SEQUENCE [LARGE SCALE GENOMIC DNA]</scope>
    <source>
        <strain evidence="3">cv. Tatra</strain>
        <tissue evidence="2">Young leaves</tissue>
    </source>
</reference>
<evidence type="ECO:0000256" key="1">
    <source>
        <dbReference type="SAM" id="MobiDB-lite"/>
    </source>
</evidence>
<dbReference type="EMBL" id="ASHM01215267">
    <property type="protein sequence ID" value="PNX67720.1"/>
    <property type="molecule type" value="Genomic_DNA"/>
</dbReference>
<gene>
    <name evidence="2" type="ORF">L195_g063652</name>
</gene>
<protein>
    <submittedName>
        <fullName evidence="2">Uncharacterized protein</fullName>
    </submittedName>
</protein>
<accession>A0A2K3KN76</accession>
<proteinExistence type="predicted"/>
<sequence length="33" mass="3692">MSSRPQRGVAKGKQVDTSSPPEQPLKKKKRLTK</sequence>
<feature type="non-terminal residue" evidence="2">
    <location>
        <position position="33"/>
    </location>
</feature>
<comment type="caution">
    <text evidence="2">The sequence shown here is derived from an EMBL/GenBank/DDBJ whole genome shotgun (WGS) entry which is preliminary data.</text>
</comment>
<organism evidence="2 3">
    <name type="scientific">Trifolium pratense</name>
    <name type="common">Red clover</name>
    <dbReference type="NCBI Taxonomy" id="57577"/>
    <lineage>
        <taxon>Eukaryota</taxon>
        <taxon>Viridiplantae</taxon>
        <taxon>Streptophyta</taxon>
        <taxon>Embryophyta</taxon>
        <taxon>Tracheophyta</taxon>
        <taxon>Spermatophyta</taxon>
        <taxon>Magnoliopsida</taxon>
        <taxon>eudicotyledons</taxon>
        <taxon>Gunneridae</taxon>
        <taxon>Pentapetalae</taxon>
        <taxon>rosids</taxon>
        <taxon>fabids</taxon>
        <taxon>Fabales</taxon>
        <taxon>Fabaceae</taxon>
        <taxon>Papilionoideae</taxon>
        <taxon>50 kb inversion clade</taxon>
        <taxon>NPAAA clade</taxon>
        <taxon>Hologalegina</taxon>
        <taxon>IRL clade</taxon>
        <taxon>Trifolieae</taxon>
        <taxon>Trifolium</taxon>
    </lineage>
</organism>
<reference evidence="2 3" key="2">
    <citation type="journal article" date="2017" name="Front. Plant Sci.">
        <title>Gene Classification and Mining of Molecular Markers Useful in Red Clover (Trifolium pratense) Breeding.</title>
        <authorList>
            <person name="Istvanek J."/>
            <person name="Dluhosova J."/>
            <person name="Dluhos P."/>
            <person name="Patkova L."/>
            <person name="Nedelnik J."/>
            <person name="Repkova J."/>
        </authorList>
    </citation>
    <scope>NUCLEOTIDE SEQUENCE [LARGE SCALE GENOMIC DNA]</scope>
    <source>
        <strain evidence="3">cv. Tatra</strain>
        <tissue evidence="2">Young leaves</tissue>
    </source>
</reference>
<dbReference type="AlphaFoldDB" id="A0A2K3KN76"/>
<name>A0A2K3KN76_TRIPR</name>
<evidence type="ECO:0000313" key="2">
    <source>
        <dbReference type="EMBL" id="PNX67720.1"/>
    </source>
</evidence>
<dbReference type="Proteomes" id="UP000236291">
    <property type="component" value="Unassembled WGS sequence"/>
</dbReference>